<dbReference type="PANTHER" id="PTHR34135">
    <property type="entry name" value="LYSOZYME"/>
    <property type="match status" value="1"/>
</dbReference>
<dbReference type="GO" id="GO:0016998">
    <property type="term" value="P:cell wall macromolecule catabolic process"/>
    <property type="evidence" value="ECO:0007669"/>
    <property type="project" value="InterPro"/>
</dbReference>
<accession>A0AAX3LQN6</accession>
<dbReference type="GO" id="GO:0003796">
    <property type="term" value="F:lysozyme activity"/>
    <property type="evidence" value="ECO:0007669"/>
    <property type="project" value="InterPro"/>
</dbReference>
<dbReference type="SUPFAM" id="SSF51445">
    <property type="entry name" value="(Trans)glycosidases"/>
    <property type="match status" value="1"/>
</dbReference>
<dbReference type="CDD" id="cd06413">
    <property type="entry name" value="GH25_muramidase_1"/>
    <property type="match status" value="1"/>
</dbReference>
<gene>
    <name evidence="5" type="ORF">PL336_03315</name>
</gene>
<evidence type="ECO:0000313" key="5">
    <source>
        <dbReference type="EMBL" id="WCE70880.1"/>
    </source>
</evidence>
<reference evidence="5" key="1">
    <citation type="submission" date="2023-01" db="EMBL/GenBank/DDBJ databases">
        <title>Comparative genomic analysis of cold water coral derived Sulfitobacter faviae: insights into their metabolism and habitat adaptation.</title>
        <authorList>
            <person name="Guo Y."/>
            <person name="Lin S."/>
            <person name="Huang Z."/>
            <person name="Tang K."/>
            <person name="Wang X."/>
        </authorList>
    </citation>
    <scope>NUCLEOTIDE SEQUENCE</scope>
    <source>
        <strain evidence="5">SCSIO W_1865</strain>
    </source>
</reference>
<evidence type="ECO:0000256" key="3">
    <source>
        <dbReference type="ARBA" id="ARBA00023295"/>
    </source>
</evidence>
<dbReference type="Proteomes" id="UP001210770">
    <property type="component" value="Chromosome"/>
</dbReference>
<keyword evidence="3" id="KW-0326">Glycosidase</keyword>
<organism evidence="5 6">
    <name type="scientific">Sulfitobacter faviae</name>
    <dbReference type="NCBI Taxonomy" id="1775881"/>
    <lineage>
        <taxon>Bacteria</taxon>
        <taxon>Pseudomonadati</taxon>
        <taxon>Pseudomonadota</taxon>
        <taxon>Alphaproteobacteria</taxon>
        <taxon>Rhodobacterales</taxon>
        <taxon>Roseobacteraceae</taxon>
        <taxon>Sulfitobacter</taxon>
    </lineage>
</organism>
<dbReference type="SMART" id="SM00641">
    <property type="entry name" value="Glyco_25"/>
    <property type="match status" value="1"/>
</dbReference>
<dbReference type="Gene3D" id="3.20.20.80">
    <property type="entry name" value="Glycosidases"/>
    <property type="match status" value="1"/>
</dbReference>
<sequence length="262" mass="29398">MILRRALILSLLALAACGNPDSPPSAAPGVLFPAAFGDSDPVSFKGRTPAAYPVHGIDVARFQNDIDWNTARRAGVNFAFIKATEGGDLKDINFDSHWQGAGQAAVKRGAYHFYYFCTPPEDQARWFIRNVPKTGGMLPPVLDMEWNPFSPTCAHVRPPAADVRDQMRRWLRVVEAHYGQRPIIYTTPKFYRENDLGRFRGYDFWLRTTAKTPAEAYPGQTWRFWQYSATGIVPGIGGDVDLNAFSGSRADWQNWVATRALR</sequence>
<proteinExistence type="inferred from homology"/>
<dbReference type="RefSeq" id="WP_271689088.1">
    <property type="nucleotide sequence ID" value="NZ_CP116423.1"/>
</dbReference>
<feature type="signal peptide" evidence="4">
    <location>
        <begin position="1"/>
        <end position="15"/>
    </location>
</feature>
<name>A0AAX3LQN6_9RHOB</name>
<dbReference type="PROSITE" id="PS51904">
    <property type="entry name" value="GLYCOSYL_HYDROL_F25_2"/>
    <property type="match status" value="1"/>
</dbReference>
<evidence type="ECO:0000256" key="4">
    <source>
        <dbReference type="SAM" id="SignalP"/>
    </source>
</evidence>
<keyword evidence="4" id="KW-0732">Signal</keyword>
<dbReference type="InterPro" id="IPR017853">
    <property type="entry name" value="GH"/>
</dbReference>
<dbReference type="PROSITE" id="PS51257">
    <property type="entry name" value="PROKAR_LIPOPROTEIN"/>
    <property type="match status" value="1"/>
</dbReference>
<dbReference type="GO" id="GO:0009253">
    <property type="term" value="P:peptidoglycan catabolic process"/>
    <property type="evidence" value="ECO:0007669"/>
    <property type="project" value="InterPro"/>
</dbReference>
<feature type="chain" id="PRO_5043545047" evidence="4">
    <location>
        <begin position="16"/>
        <end position="262"/>
    </location>
</feature>
<dbReference type="InterPro" id="IPR018077">
    <property type="entry name" value="Glyco_hydro_fam25_subgr"/>
</dbReference>
<evidence type="ECO:0000313" key="6">
    <source>
        <dbReference type="Proteomes" id="UP001210770"/>
    </source>
</evidence>
<dbReference type="InterPro" id="IPR002053">
    <property type="entry name" value="Glyco_hydro_25"/>
</dbReference>
<dbReference type="AlphaFoldDB" id="A0AAX3LQN6"/>
<dbReference type="EMBL" id="CP116423">
    <property type="protein sequence ID" value="WCE70880.1"/>
    <property type="molecule type" value="Genomic_DNA"/>
</dbReference>
<dbReference type="GO" id="GO:0016052">
    <property type="term" value="P:carbohydrate catabolic process"/>
    <property type="evidence" value="ECO:0007669"/>
    <property type="project" value="TreeGrafter"/>
</dbReference>
<evidence type="ECO:0000256" key="2">
    <source>
        <dbReference type="ARBA" id="ARBA00022801"/>
    </source>
</evidence>
<evidence type="ECO:0000256" key="1">
    <source>
        <dbReference type="ARBA" id="ARBA00010646"/>
    </source>
</evidence>
<protein>
    <submittedName>
        <fullName evidence="5">GH25 family lysozyme</fullName>
    </submittedName>
</protein>
<comment type="similarity">
    <text evidence="1">Belongs to the glycosyl hydrolase 25 family.</text>
</comment>
<dbReference type="Pfam" id="PF01183">
    <property type="entry name" value="Glyco_hydro_25"/>
    <property type="match status" value="1"/>
</dbReference>
<keyword evidence="2" id="KW-0378">Hydrolase</keyword>
<dbReference type="PANTHER" id="PTHR34135:SF2">
    <property type="entry name" value="LYSOZYME"/>
    <property type="match status" value="1"/>
</dbReference>